<dbReference type="EMBL" id="LYOS01000002">
    <property type="protein sequence ID" value="OFV68279.1"/>
    <property type="molecule type" value="Genomic_DNA"/>
</dbReference>
<gene>
    <name evidence="1" type="ORF">SCAL_000919</name>
</gene>
<proteinExistence type="predicted"/>
<evidence type="ECO:0000313" key="1">
    <source>
        <dbReference type="EMBL" id="OFV68279.1"/>
    </source>
</evidence>
<organism evidence="1 2">
    <name type="scientific">Candidatus Syntropharchaeum caldarium</name>
    <dbReference type="NCBI Taxonomy" id="1838285"/>
    <lineage>
        <taxon>Archaea</taxon>
        <taxon>Methanobacteriati</taxon>
        <taxon>Methanobacteriota</taxon>
        <taxon>Stenosarchaea group</taxon>
        <taxon>Methanomicrobia</taxon>
        <taxon>Methanosarcinales</taxon>
        <taxon>ANME-2 cluster</taxon>
        <taxon>Candidatus Syntropharchaeum</taxon>
    </lineage>
</organism>
<evidence type="ECO:0000313" key="2">
    <source>
        <dbReference type="Proteomes" id="UP000186940"/>
    </source>
</evidence>
<accession>A0A1F2PA77</accession>
<name>A0A1F2PA77_9EURY</name>
<dbReference type="Proteomes" id="UP000186940">
    <property type="component" value="Unassembled WGS sequence"/>
</dbReference>
<dbReference type="AlphaFoldDB" id="A0A1F2PA77"/>
<comment type="caution">
    <text evidence="1">The sequence shown here is derived from an EMBL/GenBank/DDBJ whole genome shotgun (WGS) entry which is preliminary data.</text>
</comment>
<keyword evidence="2" id="KW-1185">Reference proteome</keyword>
<reference evidence="1" key="1">
    <citation type="submission" date="2016-05" db="EMBL/GenBank/DDBJ databases">
        <title>Microbial consortia oxidize butane by reversing methanogenesis.</title>
        <authorList>
            <person name="Laso-Perez R."/>
            <person name="Richter M."/>
            <person name="Wegener G."/>
            <person name="Musat F."/>
        </authorList>
    </citation>
    <scope>NUCLEOTIDE SEQUENCE [LARGE SCALE GENOMIC DNA]</scope>
    <source>
        <strain evidence="1">BOX2</strain>
    </source>
</reference>
<sequence length="52" mass="6126">MVMMLPVFLILYLIILLLVKGFEEVDLMIMRAIDEKLGMNTGWVRRLIGRFL</sequence>
<protein>
    <submittedName>
        <fullName evidence="1">Uncharacterized protein</fullName>
    </submittedName>
</protein>